<organism evidence="5">
    <name type="scientific">freshwater metagenome</name>
    <dbReference type="NCBI Taxonomy" id="449393"/>
    <lineage>
        <taxon>unclassified sequences</taxon>
        <taxon>metagenomes</taxon>
        <taxon>ecological metagenomes</taxon>
    </lineage>
</organism>
<dbReference type="GO" id="GO:0000976">
    <property type="term" value="F:transcription cis-regulatory region binding"/>
    <property type="evidence" value="ECO:0007669"/>
    <property type="project" value="TreeGrafter"/>
</dbReference>
<dbReference type="InterPro" id="IPR050109">
    <property type="entry name" value="HTH-type_TetR-like_transc_reg"/>
</dbReference>
<accession>A0A6J7E0R2</accession>
<dbReference type="Gene3D" id="1.10.357.10">
    <property type="entry name" value="Tetracycline Repressor, domain 2"/>
    <property type="match status" value="1"/>
</dbReference>
<dbReference type="InterPro" id="IPR045823">
    <property type="entry name" value="TetR_C_32"/>
</dbReference>
<name>A0A6J7E0R2_9ZZZZ</name>
<dbReference type="PANTHER" id="PTHR30055">
    <property type="entry name" value="HTH-TYPE TRANSCRIPTIONAL REGULATOR RUTR"/>
    <property type="match status" value="1"/>
</dbReference>
<keyword evidence="1" id="KW-0238">DNA-binding</keyword>
<dbReference type="EMBL" id="CAFBMF010000027">
    <property type="protein sequence ID" value="CAB4894888.1"/>
    <property type="molecule type" value="Genomic_DNA"/>
</dbReference>
<evidence type="ECO:0000313" key="3">
    <source>
        <dbReference type="EMBL" id="CAB4714821.1"/>
    </source>
</evidence>
<dbReference type="EMBL" id="CAEZZP010000022">
    <property type="protein sequence ID" value="CAB4766651.1"/>
    <property type="molecule type" value="Genomic_DNA"/>
</dbReference>
<sequence>MSSASPRRPGRPIGGQLVIDRDHVLDAAERVIKRDGPGASLEAVAVEAGVTKPIVYDRVGGRAELADALAERLADRMIEATEDAIAGETLNQASLSRLVRANLLAVAEHRELFLYVTGGNTEQTAIGRLSLAERSTTPLAKTLAFWRKSQGHDPKVAEAWSFGIVGMLQMISVWWITQPERAVDEVASQISDLMWNGLQGPRK</sequence>
<dbReference type="InterPro" id="IPR009057">
    <property type="entry name" value="Homeodomain-like_sf"/>
</dbReference>
<dbReference type="Pfam" id="PF00440">
    <property type="entry name" value="TetR_N"/>
    <property type="match status" value="1"/>
</dbReference>
<protein>
    <submittedName>
        <fullName evidence="5">Unannotated protein</fullName>
    </submittedName>
</protein>
<evidence type="ECO:0000313" key="4">
    <source>
        <dbReference type="EMBL" id="CAB4766651.1"/>
    </source>
</evidence>
<evidence type="ECO:0000313" key="6">
    <source>
        <dbReference type="EMBL" id="CAB4894888.1"/>
    </source>
</evidence>
<proteinExistence type="predicted"/>
<dbReference type="InterPro" id="IPR036271">
    <property type="entry name" value="Tet_transcr_reg_TetR-rel_C_sf"/>
</dbReference>
<dbReference type="AlphaFoldDB" id="A0A6J7E0R2"/>
<gene>
    <name evidence="3" type="ORF">UFOPK2658_00628</name>
    <name evidence="4" type="ORF">UFOPK2880_00552</name>
    <name evidence="5" type="ORF">UFOPK3304_01306</name>
    <name evidence="6" type="ORF">UFOPK3494_00614</name>
</gene>
<dbReference type="SUPFAM" id="SSF46689">
    <property type="entry name" value="Homeodomain-like"/>
    <property type="match status" value="1"/>
</dbReference>
<dbReference type="GO" id="GO:0003700">
    <property type="term" value="F:DNA-binding transcription factor activity"/>
    <property type="evidence" value="ECO:0007669"/>
    <property type="project" value="TreeGrafter"/>
</dbReference>
<dbReference type="PANTHER" id="PTHR30055:SF227">
    <property type="entry name" value="TRANSCRIPTIONAL REGULATORY PROTEIN (PROBABLY TETR-FAMILY)-RELATED"/>
    <property type="match status" value="1"/>
</dbReference>
<dbReference type="EMBL" id="CAEZYH010000017">
    <property type="protein sequence ID" value="CAB4714821.1"/>
    <property type="molecule type" value="Genomic_DNA"/>
</dbReference>
<evidence type="ECO:0000313" key="5">
    <source>
        <dbReference type="EMBL" id="CAB4876607.1"/>
    </source>
</evidence>
<dbReference type="EMBL" id="CAFBLJ010000074">
    <property type="protein sequence ID" value="CAB4876607.1"/>
    <property type="molecule type" value="Genomic_DNA"/>
</dbReference>
<evidence type="ECO:0000259" key="2">
    <source>
        <dbReference type="PROSITE" id="PS50977"/>
    </source>
</evidence>
<reference evidence="5" key="1">
    <citation type="submission" date="2020-05" db="EMBL/GenBank/DDBJ databases">
        <authorList>
            <person name="Chiriac C."/>
            <person name="Salcher M."/>
            <person name="Ghai R."/>
            <person name="Kavagutti S V."/>
        </authorList>
    </citation>
    <scope>NUCLEOTIDE SEQUENCE</scope>
</reference>
<dbReference type="Pfam" id="PF19344">
    <property type="entry name" value="TetR_C_32"/>
    <property type="match status" value="1"/>
</dbReference>
<feature type="domain" description="HTH tetR-type" evidence="2">
    <location>
        <begin position="18"/>
        <end position="77"/>
    </location>
</feature>
<dbReference type="SUPFAM" id="SSF48498">
    <property type="entry name" value="Tetracyclin repressor-like, C-terminal domain"/>
    <property type="match status" value="1"/>
</dbReference>
<evidence type="ECO:0000256" key="1">
    <source>
        <dbReference type="ARBA" id="ARBA00023125"/>
    </source>
</evidence>
<dbReference type="PROSITE" id="PS50977">
    <property type="entry name" value="HTH_TETR_2"/>
    <property type="match status" value="1"/>
</dbReference>
<dbReference type="InterPro" id="IPR001647">
    <property type="entry name" value="HTH_TetR"/>
</dbReference>